<accession>A0A6L6IKD8</accession>
<dbReference type="AlphaFoldDB" id="A0A6L6IKD8"/>
<keyword evidence="5 7" id="KW-1133">Transmembrane helix</keyword>
<evidence type="ECO:0000256" key="4">
    <source>
        <dbReference type="ARBA" id="ARBA00022692"/>
    </source>
</evidence>
<comment type="subcellular location">
    <subcellularLocation>
        <location evidence="1">Membrane</location>
        <topology evidence="1">Multi-pass membrane protein</topology>
    </subcellularLocation>
</comment>
<evidence type="ECO:0000256" key="6">
    <source>
        <dbReference type="ARBA" id="ARBA00023136"/>
    </source>
</evidence>
<feature type="transmembrane region" description="Helical" evidence="7">
    <location>
        <begin position="403"/>
        <end position="425"/>
    </location>
</feature>
<feature type="transmembrane region" description="Helical" evidence="7">
    <location>
        <begin position="56"/>
        <end position="74"/>
    </location>
</feature>
<dbReference type="InterPro" id="IPR036259">
    <property type="entry name" value="MFS_trans_sf"/>
</dbReference>
<keyword evidence="2" id="KW-0813">Transport</keyword>
<sequence length="463" mass="48643">MSSVSVNDTAFAGSDRLLAGIVLSVLTFWLFAQSVLNVVPAMKSSMDISLETLTLAVSLSALFSGCFIVASGGLADKFGRMRMTHVGLTLSIVGSLFLVLADGPALFLAGRVLQGLSAACIMPATLALIKTWYEGRARQRAISFWVIGSWGGSGLCSFVGGAIATGLGWRWIFVFSIAVALLALLLLRGAPESRSPDARQQKLDVSGLLSLIAFLVLLNLFITKGHAWGWSSGITLAMLAGSLITGGCFLFISRRKGEAALIDLALFRNRAYGAAVLSNFLLNGSVGTMMIASIWLQQGHGLSPLETGMMTLGYLVTVLVMIRVGEKLLQRYGARLPMMTGPLITATGIILISCTFLDKSLYIATVIFSYTLFGLGLGCYATPSTDTAVVNAPESKVGVASGIYKMGSSLGGAMGIAVTASLYALFLSSGMASAAQYALWFNAALCFGSMVVSALLLPRSAHS</sequence>
<feature type="transmembrane region" description="Helical" evidence="7">
    <location>
        <begin position="437"/>
        <end position="457"/>
    </location>
</feature>
<comment type="caution">
    <text evidence="9">The sequence shown here is derived from an EMBL/GenBank/DDBJ whole genome shotgun (WGS) entry which is preliminary data.</text>
</comment>
<dbReference type="CDD" id="cd17321">
    <property type="entry name" value="MFS_MMR_MDR_like"/>
    <property type="match status" value="1"/>
</dbReference>
<feature type="transmembrane region" description="Helical" evidence="7">
    <location>
        <begin position="17"/>
        <end position="36"/>
    </location>
</feature>
<feature type="transmembrane region" description="Helical" evidence="7">
    <location>
        <begin position="307"/>
        <end position="324"/>
    </location>
</feature>
<proteinExistence type="predicted"/>
<feature type="domain" description="Major facilitator superfamily (MFS) profile" evidence="8">
    <location>
        <begin position="17"/>
        <end position="461"/>
    </location>
</feature>
<evidence type="ECO:0000313" key="9">
    <source>
        <dbReference type="EMBL" id="MTH46357.1"/>
    </source>
</evidence>
<feature type="transmembrane region" description="Helical" evidence="7">
    <location>
        <begin position="169"/>
        <end position="191"/>
    </location>
</feature>
<feature type="transmembrane region" description="Helical" evidence="7">
    <location>
        <begin position="86"/>
        <end position="106"/>
    </location>
</feature>
<keyword evidence="10" id="KW-1185">Reference proteome</keyword>
<feature type="transmembrane region" description="Helical" evidence="7">
    <location>
        <begin position="112"/>
        <end position="129"/>
    </location>
</feature>
<organism evidence="9 10">
    <name type="scientific">Intestinirhabdus alba</name>
    <dbReference type="NCBI Taxonomy" id="2899544"/>
    <lineage>
        <taxon>Bacteria</taxon>
        <taxon>Pseudomonadati</taxon>
        <taxon>Pseudomonadota</taxon>
        <taxon>Gammaproteobacteria</taxon>
        <taxon>Enterobacterales</taxon>
        <taxon>Enterobacteriaceae</taxon>
        <taxon>Intestinirhabdus</taxon>
    </lineage>
</organism>
<feature type="transmembrane region" description="Helical" evidence="7">
    <location>
        <begin position="228"/>
        <end position="252"/>
    </location>
</feature>
<evidence type="ECO:0000259" key="8">
    <source>
        <dbReference type="PROSITE" id="PS50850"/>
    </source>
</evidence>
<dbReference type="PROSITE" id="PS50850">
    <property type="entry name" value="MFS"/>
    <property type="match status" value="1"/>
</dbReference>
<dbReference type="Proteomes" id="UP000477739">
    <property type="component" value="Unassembled WGS sequence"/>
</dbReference>
<dbReference type="PANTHER" id="PTHR42718:SF9">
    <property type="entry name" value="MAJOR FACILITATOR SUPERFAMILY MULTIDRUG TRANSPORTER MFSC"/>
    <property type="match status" value="1"/>
</dbReference>
<evidence type="ECO:0000256" key="1">
    <source>
        <dbReference type="ARBA" id="ARBA00004141"/>
    </source>
</evidence>
<dbReference type="Gene3D" id="1.20.1250.20">
    <property type="entry name" value="MFS general substrate transporter like domains"/>
    <property type="match status" value="1"/>
</dbReference>
<dbReference type="InterPro" id="IPR011701">
    <property type="entry name" value="MFS"/>
</dbReference>
<feature type="transmembrane region" description="Helical" evidence="7">
    <location>
        <begin position="362"/>
        <end position="382"/>
    </location>
</feature>
<gene>
    <name evidence="9" type="ORF">GJV78_08860</name>
</gene>
<dbReference type="OrthoDB" id="2412976at2"/>
<feature type="transmembrane region" description="Helical" evidence="7">
    <location>
        <begin position="336"/>
        <end position="356"/>
    </location>
</feature>
<evidence type="ECO:0000256" key="7">
    <source>
        <dbReference type="SAM" id="Phobius"/>
    </source>
</evidence>
<evidence type="ECO:0000256" key="2">
    <source>
        <dbReference type="ARBA" id="ARBA00022448"/>
    </source>
</evidence>
<feature type="transmembrane region" description="Helical" evidence="7">
    <location>
        <begin position="272"/>
        <end position="295"/>
    </location>
</feature>
<dbReference type="InterPro" id="IPR020846">
    <property type="entry name" value="MFS_dom"/>
</dbReference>
<name>A0A6L6IKD8_9ENTR</name>
<dbReference type="Gene3D" id="1.20.1720.10">
    <property type="entry name" value="Multidrug resistance protein D"/>
    <property type="match status" value="1"/>
</dbReference>
<dbReference type="EMBL" id="WMJZ01000009">
    <property type="protein sequence ID" value="MTH46357.1"/>
    <property type="molecule type" value="Genomic_DNA"/>
</dbReference>
<feature type="transmembrane region" description="Helical" evidence="7">
    <location>
        <begin position="203"/>
        <end position="222"/>
    </location>
</feature>
<keyword evidence="4 7" id="KW-0812">Transmembrane</keyword>
<reference evidence="9 10" key="1">
    <citation type="submission" date="2019-11" db="EMBL/GenBank/DDBJ databases">
        <title>Escherichia alba sp. nov. isolated from the gut of plastic-eating superworms Zophobas atratus.</title>
        <authorList>
            <person name="Yang Y."/>
        </authorList>
    </citation>
    <scope>NUCLEOTIDE SEQUENCE [LARGE SCALE GENOMIC DNA]</scope>
    <source>
        <strain evidence="10">BIT-B35</strain>
    </source>
</reference>
<evidence type="ECO:0000313" key="10">
    <source>
        <dbReference type="Proteomes" id="UP000477739"/>
    </source>
</evidence>
<feature type="transmembrane region" description="Helical" evidence="7">
    <location>
        <begin position="141"/>
        <end position="163"/>
    </location>
</feature>
<keyword evidence="6 7" id="KW-0472">Membrane</keyword>
<evidence type="ECO:0000256" key="5">
    <source>
        <dbReference type="ARBA" id="ARBA00022989"/>
    </source>
</evidence>
<evidence type="ECO:0000256" key="3">
    <source>
        <dbReference type="ARBA" id="ARBA00022475"/>
    </source>
</evidence>
<dbReference type="Pfam" id="PF07690">
    <property type="entry name" value="MFS_1"/>
    <property type="match status" value="2"/>
</dbReference>
<protein>
    <submittedName>
        <fullName evidence="9">MFS transporter</fullName>
    </submittedName>
</protein>
<dbReference type="GO" id="GO:0022857">
    <property type="term" value="F:transmembrane transporter activity"/>
    <property type="evidence" value="ECO:0007669"/>
    <property type="project" value="InterPro"/>
</dbReference>
<dbReference type="GO" id="GO:0016020">
    <property type="term" value="C:membrane"/>
    <property type="evidence" value="ECO:0007669"/>
    <property type="project" value="UniProtKB-SubCell"/>
</dbReference>
<dbReference type="SUPFAM" id="SSF103473">
    <property type="entry name" value="MFS general substrate transporter"/>
    <property type="match status" value="1"/>
</dbReference>
<dbReference type="RefSeq" id="WP_155107983.1">
    <property type="nucleotide sequence ID" value="NZ_WMJZ01000009.1"/>
</dbReference>
<keyword evidence="3" id="KW-1003">Cell membrane</keyword>
<dbReference type="PANTHER" id="PTHR42718">
    <property type="entry name" value="MAJOR FACILITATOR SUPERFAMILY MULTIDRUG TRANSPORTER MFSC"/>
    <property type="match status" value="1"/>
</dbReference>